<keyword evidence="4" id="KW-0804">Transcription</keyword>
<evidence type="ECO:0000313" key="7">
    <source>
        <dbReference type="EMBL" id="MCL7025868.1"/>
    </source>
</evidence>
<organism evidence="7 8">
    <name type="scientific">Papaver nudicaule</name>
    <name type="common">Iceland poppy</name>
    <dbReference type="NCBI Taxonomy" id="74823"/>
    <lineage>
        <taxon>Eukaryota</taxon>
        <taxon>Viridiplantae</taxon>
        <taxon>Streptophyta</taxon>
        <taxon>Embryophyta</taxon>
        <taxon>Tracheophyta</taxon>
        <taxon>Spermatophyta</taxon>
        <taxon>Magnoliopsida</taxon>
        <taxon>Ranunculales</taxon>
        <taxon>Papaveraceae</taxon>
        <taxon>Papaveroideae</taxon>
        <taxon>Papaver</taxon>
    </lineage>
</organism>
<evidence type="ECO:0000256" key="3">
    <source>
        <dbReference type="ARBA" id="ARBA00023015"/>
    </source>
</evidence>
<name>A0AA41S1S0_PAPNU</name>
<proteinExistence type="inferred from homology"/>
<protein>
    <recommendedName>
        <fullName evidence="6">Cyclin-like domain-containing protein</fullName>
    </recommendedName>
</protein>
<dbReference type="Pfam" id="PF00382">
    <property type="entry name" value="TFIIB"/>
    <property type="match status" value="2"/>
</dbReference>
<keyword evidence="3" id="KW-0805">Transcription regulation</keyword>
<reference evidence="7" key="1">
    <citation type="submission" date="2022-03" db="EMBL/GenBank/DDBJ databases">
        <title>A functionally conserved STORR gene fusion in Papaver species that diverged 16.8 million years ago.</title>
        <authorList>
            <person name="Catania T."/>
        </authorList>
    </citation>
    <scope>NUCLEOTIDE SEQUENCE</scope>
    <source>
        <strain evidence="7">S-191538</strain>
    </source>
</reference>
<dbReference type="PANTHER" id="PTHR11618">
    <property type="entry name" value="TRANSCRIPTION INITIATION FACTOR IIB-RELATED"/>
    <property type="match status" value="1"/>
</dbReference>
<dbReference type="GO" id="GO:0070897">
    <property type="term" value="P:transcription preinitiation complex assembly"/>
    <property type="evidence" value="ECO:0007669"/>
    <property type="project" value="InterPro"/>
</dbReference>
<feature type="compositionally biased region" description="Gly residues" evidence="5">
    <location>
        <begin position="77"/>
        <end position="93"/>
    </location>
</feature>
<dbReference type="PRINTS" id="PR00685">
    <property type="entry name" value="TIFACTORIIB"/>
</dbReference>
<evidence type="ECO:0000256" key="4">
    <source>
        <dbReference type="ARBA" id="ARBA00023163"/>
    </source>
</evidence>
<feature type="region of interest" description="Disordered" evidence="5">
    <location>
        <begin position="59"/>
        <end position="99"/>
    </location>
</feature>
<dbReference type="Gene3D" id="1.10.472.170">
    <property type="match status" value="1"/>
</dbReference>
<feature type="domain" description="Cyclin-like" evidence="6">
    <location>
        <begin position="211"/>
        <end position="290"/>
    </location>
</feature>
<evidence type="ECO:0000313" key="8">
    <source>
        <dbReference type="Proteomes" id="UP001177140"/>
    </source>
</evidence>
<feature type="domain" description="Cyclin-like" evidence="6">
    <location>
        <begin position="113"/>
        <end position="195"/>
    </location>
</feature>
<dbReference type="SUPFAM" id="SSF57783">
    <property type="entry name" value="Zinc beta-ribbon"/>
    <property type="match status" value="1"/>
</dbReference>
<keyword evidence="8" id="KW-1185">Reference proteome</keyword>
<dbReference type="GO" id="GO:0005634">
    <property type="term" value="C:nucleus"/>
    <property type="evidence" value="ECO:0007669"/>
    <property type="project" value="TreeGrafter"/>
</dbReference>
<dbReference type="Proteomes" id="UP001177140">
    <property type="component" value="Unassembled WGS sequence"/>
</dbReference>
<evidence type="ECO:0000256" key="1">
    <source>
        <dbReference type="ARBA" id="ARBA00010857"/>
    </source>
</evidence>
<dbReference type="SMART" id="SM00385">
    <property type="entry name" value="CYCLIN"/>
    <property type="match status" value="2"/>
</dbReference>
<dbReference type="EMBL" id="JAJJMA010050039">
    <property type="protein sequence ID" value="MCL7025868.1"/>
    <property type="molecule type" value="Genomic_DNA"/>
</dbReference>
<evidence type="ECO:0000256" key="2">
    <source>
        <dbReference type="ARBA" id="ARBA00022737"/>
    </source>
</evidence>
<dbReference type="GO" id="GO:0017025">
    <property type="term" value="F:TBP-class protein binding"/>
    <property type="evidence" value="ECO:0007669"/>
    <property type="project" value="InterPro"/>
</dbReference>
<dbReference type="InterPro" id="IPR013150">
    <property type="entry name" value="TFIIB_cyclin"/>
</dbReference>
<dbReference type="InterPro" id="IPR013763">
    <property type="entry name" value="Cyclin-like_dom"/>
</dbReference>
<dbReference type="InterPro" id="IPR036915">
    <property type="entry name" value="Cyclin-like_sf"/>
</dbReference>
<dbReference type="AlphaFoldDB" id="A0AA41S1S0"/>
<dbReference type="PROSITE" id="PS00782">
    <property type="entry name" value="TFIIB"/>
    <property type="match status" value="1"/>
</dbReference>
<evidence type="ECO:0000259" key="6">
    <source>
        <dbReference type="SMART" id="SM00385"/>
    </source>
</evidence>
<dbReference type="InterPro" id="IPR023486">
    <property type="entry name" value="TFIIB_CS"/>
</dbReference>
<dbReference type="CDD" id="cd20551">
    <property type="entry name" value="CYCLIN_TFIIB_rpt1"/>
    <property type="match status" value="1"/>
</dbReference>
<accession>A0AA41S1S0</accession>
<dbReference type="Gene3D" id="1.10.472.10">
    <property type="entry name" value="Cyclin-like"/>
    <property type="match status" value="1"/>
</dbReference>
<sequence length="312" mass="34249">MEETYYCSDCKRFAPMVSDRFRYRVGVPTVSDDSAGDTICVNCGLILEPHSINETSEGRTFANESVDNDPHRVGEKSNGGGLTTKPKGGGGENRIGRNVKMQDPDKSLFEAFKAIGIMSERLGLVSTIKDLANEIYMEVGDVKSSKGKNKDALVAACLYVACKKEGNSRTIKEIWGVANGATRKGIGRAIDHINKHLEEDVREGVSVNAGDYLRHFCSHLGMNSRAVKAAQEAFEKTAEFDFRRSPITVAASVLFMITQVSEERKLILDVSAATGVAENTIKKSYKEIYPYASLLVPAWFANKKDLMMLCSP</sequence>
<comment type="caution">
    <text evidence="7">The sequence shown here is derived from an EMBL/GenBank/DDBJ whole genome shotgun (WGS) entry which is preliminary data.</text>
</comment>
<comment type="similarity">
    <text evidence="1">Belongs to the TFIIB family.</text>
</comment>
<dbReference type="GO" id="GO:0097550">
    <property type="term" value="C:transcription preinitiation complex"/>
    <property type="evidence" value="ECO:0007669"/>
    <property type="project" value="TreeGrafter"/>
</dbReference>
<dbReference type="InterPro" id="IPR000812">
    <property type="entry name" value="TFIIB"/>
</dbReference>
<dbReference type="PANTHER" id="PTHR11618:SF78">
    <property type="entry name" value="TRANSCRIPTION INITIATION FACTOR IIB-2"/>
    <property type="match status" value="1"/>
</dbReference>
<dbReference type="SUPFAM" id="SSF47954">
    <property type="entry name" value="Cyclin-like"/>
    <property type="match status" value="2"/>
</dbReference>
<gene>
    <name evidence="7" type="ORF">MKW94_017464</name>
</gene>
<evidence type="ECO:0000256" key="5">
    <source>
        <dbReference type="SAM" id="MobiDB-lite"/>
    </source>
</evidence>
<keyword evidence="2" id="KW-0677">Repeat</keyword>